<sequence>MVNPTPGGREEKEMKITITEAAKKEILKQNENGKKVRIYVSGIG</sequence>
<name>A0A1I3CDM9_9FIRM</name>
<accession>A0A1I3CDM9</accession>
<organism evidence="1 2">
    <name type="scientific">Tindallia magadiensis</name>
    <dbReference type="NCBI Taxonomy" id="69895"/>
    <lineage>
        <taxon>Bacteria</taxon>
        <taxon>Bacillati</taxon>
        <taxon>Bacillota</taxon>
        <taxon>Clostridia</taxon>
        <taxon>Peptostreptococcales</taxon>
        <taxon>Tindalliaceae</taxon>
        <taxon>Tindallia</taxon>
    </lineage>
</organism>
<dbReference type="AlphaFoldDB" id="A0A1I3CDM9"/>
<evidence type="ECO:0000313" key="1">
    <source>
        <dbReference type="EMBL" id="SFH72597.1"/>
    </source>
</evidence>
<dbReference type="Proteomes" id="UP000199287">
    <property type="component" value="Unassembled WGS sequence"/>
</dbReference>
<dbReference type="EMBL" id="FOQA01000002">
    <property type="protein sequence ID" value="SFH72597.1"/>
    <property type="molecule type" value="Genomic_DNA"/>
</dbReference>
<dbReference type="STRING" id="69895.SAMN05192551_102347"/>
<evidence type="ECO:0000313" key="2">
    <source>
        <dbReference type="Proteomes" id="UP000199287"/>
    </source>
</evidence>
<proteinExistence type="predicted"/>
<reference evidence="2" key="1">
    <citation type="submission" date="2016-10" db="EMBL/GenBank/DDBJ databases">
        <authorList>
            <person name="Varghese N."/>
            <person name="Submissions S."/>
        </authorList>
    </citation>
    <scope>NUCLEOTIDE SEQUENCE [LARGE SCALE GENOMIC DNA]</scope>
    <source>
        <strain evidence="2">Z-7934</strain>
    </source>
</reference>
<gene>
    <name evidence="1" type="ORF">SAMN05192551_102347</name>
</gene>
<protein>
    <submittedName>
        <fullName evidence="1">Uncharacterized protein</fullName>
    </submittedName>
</protein>
<keyword evidence="2" id="KW-1185">Reference proteome</keyword>